<keyword evidence="2" id="KW-1185">Reference proteome</keyword>
<protein>
    <submittedName>
        <fullName evidence="1">Polyprotein</fullName>
    </submittedName>
</protein>
<proteinExistence type="predicted"/>
<reference evidence="1" key="2">
    <citation type="journal article" date="2023" name="BMC Genomics">
        <title>Pest status, molecular evolution, and epigenetic factors derived from the genome assembly of Frankliniella fusca, a thysanopteran phytovirus vector.</title>
        <authorList>
            <person name="Catto M.A."/>
            <person name="Labadie P.E."/>
            <person name="Jacobson A.L."/>
            <person name="Kennedy G.G."/>
            <person name="Srinivasan R."/>
            <person name="Hunt B.G."/>
        </authorList>
    </citation>
    <scope>NUCLEOTIDE SEQUENCE</scope>
    <source>
        <strain evidence="1">PL_HMW_Pooled</strain>
    </source>
</reference>
<dbReference type="EMBL" id="JAHWGI010001427">
    <property type="protein sequence ID" value="KAK3931636.1"/>
    <property type="molecule type" value="Genomic_DNA"/>
</dbReference>
<accession>A0AAE1I3W4</accession>
<dbReference type="Proteomes" id="UP001219518">
    <property type="component" value="Unassembled WGS sequence"/>
</dbReference>
<reference evidence="1" key="1">
    <citation type="submission" date="2021-07" db="EMBL/GenBank/DDBJ databases">
        <authorList>
            <person name="Catto M.A."/>
            <person name="Jacobson A."/>
            <person name="Kennedy G."/>
            <person name="Labadie P."/>
            <person name="Hunt B.G."/>
            <person name="Srinivasan R."/>
        </authorList>
    </citation>
    <scope>NUCLEOTIDE SEQUENCE</scope>
    <source>
        <strain evidence="1">PL_HMW_Pooled</strain>
        <tissue evidence="1">Head</tissue>
    </source>
</reference>
<evidence type="ECO:0000313" key="2">
    <source>
        <dbReference type="Proteomes" id="UP001219518"/>
    </source>
</evidence>
<evidence type="ECO:0000313" key="1">
    <source>
        <dbReference type="EMBL" id="KAK3931636.1"/>
    </source>
</evidence>
<dbReference type="AlphaFoldDB" id="A0AAE1I3W4"/>
<comment type="caution">
    <text evidence="1">The sequence shown here is derived from an EMBL/GenBank/DDBJ whole genome shotgun (WGS) entry which is preliminary data.</text>
</comment>
<sequence length="84" mass="9433">MVLRVHFLREAFDAVFMKGLSEFSLSIVSIVMRHKDSLSGTLDKATYNNPKANSDFPASRAIATRVSPWDLCIVHAQHKDIGSW</sequence>
<name>A0AAE1I3W4_9NEOP</name>
<organism evidence="1 2">
    <name type="scientific">Frankliniella fusca</name>
    <dbReference type="NCBI Taxonomy" id="407009"/>
    <lineage>
        <taxon>Eukaryota</taxon>
        <taxon>Metazoa</taxon>
        <taxon>Ecdysozoa</taxon>
        <taxon>Arthropoda</taxon>
        <taxon>Hexapoda</taxon>
        <taxon>Insecta</taxon>
        <taxon>Pterygota</taxon>
        <taxon>Neoptera</taxon>
        <taxon>Paraneoptera</taxon>
        <taxon>Thysanoptera</taxon>
        <taxon>Terebrantia</taxon>
        <taxon>Thripoidea</taxon>
        <taxon>Thripidae</taxon>
        <taxon>Frankliniella</taxon>
    </lineage>
</organism>
<gene>
    <name evidence="1" type="ORF">KUF71_007451</name>
</gene>